<proteinExistence type="predicted"/>
<gene>
    <name evidence="1" type="ORF">IAD18_06805</name>
</gene>
<reference evidence="1" key="1">
    <citation type="submission" date="2020-10" db="EMBL/GenBank/DDBJ databases">
        <authorList>
            <person name="Gilroy R."/>
        </authorList>
    </citation>
    <scope>NUCLEOTIDE SEQUENCE</scope>
    <source>
        <strain evidence="1">17073</strain>
    </source>
</reference>
<comment type="caution">
    <text evidence="1">The sequence shown here is derived from an EMBL/GenBank/DDBJ whole genome shotgun (WGS) entry which is preliminary data.</text>
</comment>
<dbReference type="Proteomes" id="UP000824076">
    <property type="component" value="Unassembled WGS sequence"/>
</dbReference>
<sequence length="129" mass="14551">SATKDVIGIDSLTVYGVGVPGDSAIIRNRSTVTQVYLPFDVDAASSRFVFRYEQKAFADLDITDTITVAYESRPYFHSKDCGAMYVFDIQSIETSHYLIDSVRVLTPTIDNTNSENIRIYFRTEEADEE</sequence>
<evidence type="ECO:0000313" key="2">
    <source>
        <dbReference type="Proteomes" id="UP000824076"/>
    </source>
</evidence>
<protein>
    <submittedName>
        <fullName evidence="1">Uncharacterized protein</fullName>
    </submittedName>
</protein>
<dbReference type="Pfam" id="PF20050">
    <property type="entry name" value="DUF6452"/>
    <property type="match status" value="1"/>
</dbReference>
<dbReference type="InterPro" id="IPR045607">
    <property type="entry name" value="DUF6452"/>
</dbReference>
<reference evidence="1" key="2">
    <citation type="journal article" date="2021" name="PeerJ">
        <title>Extensive microbial diversity within the chicken gut microbiome revealed by metagenomics and culture.</title>
        <authorList>
            <person name="Gilroy R."/>
            <person name="Ravi A."/>
            <person name="Getino M."/>
            <person name="Pursley I."/>
            <person name="Horton D.L."/>
            <person name="Alikhan N.F."/>
            <person name="Baker D."/>
            <person name="Gharbi K."/>
            <person name="Hall N."/>
            <person name="Watson M."/>
            <person name="Adriaenssens E.M."/>
            <person name="Foster-Nyarko E."/>
            <person name="Jarju S."/>
            <person name="Secka A."/>
            <person name="Antonio M."/>
            <person name="Oren A."/>
            <person name="Chaudhuri R.R."/>
            <person name="La Ragione R."/>
            <person name="Hildebrand F."/>
            <person name="Pallen M.J."/>
        </authorList>
    </citation>
    <scope>NUCLEOTIDE SEQUENCE</scope>
    <source>
        <strain evidence="1">17073</strain>
    </source>
</reference>
<dbReference type="EMBL" id="DVMS01000192">
    <property type="protein sequence ID" value="HIU39356.1"/>
    <property type="molecule type" value="Genomic_DNA"/>
</dbReference>
<feature type="non-terminal residue" evidence="1">
    <location>
        <position position="1"/>
    </location>
</feature>
<evidence type="ECO:0000313" key="1">
    <source>
        <dbReference type="EMBL" id="HIU39356.1"/>
    </source>
</evidence>
<organism evidence="1 2">
    <name type="scientific">Candidatus Limisoma intestinavium</name>
    <dbReference type="NCBI Taxonomy" id="2840856"/>
    <lineage>
        <taxon>Bacteria</taxon>
        <taxon>Pseudomonadati</taxon>
        <taxon>Bacteroidota</taxon>
        <taxon>Bacteroidia</taxon>
        <taxon>Bacteroidales</taxon>
        <taxon>Candidatus Limisoma</taxon>
    </lineage>
</organism>
<name>A0A9D1LHW5_9BACT</name>
<dbReference type="AlphaFoldDB" id="A0A9D1LHW5"/>
<accession>A0A9D1LHW5</accession>